<sequence length="34" mass="3593">MLMSAGAGGVRQAVTVLAFQRVRLMTGAGEWKVT</sequence>
<comment type="caution">
    <text evidence="1">The sequence shown here is derived from an EMBL/GenBank/DDBJ whole genome shotgun (WGS) entry which is preliminary data.</text>
</comment>
<name>A0ABT9Q9U7_9ACTN</name>
<evidence type="ECO:0000313" key="2">
    <source>
        <dbReference type="Proteomes" id="UP001225356"/>
    </source>
</evidence>
<evidence type="ECO:0000313" key="1">
    <source>
        <dbReference type="EMBL" id="MDP9843093.1"/>
    </source>
</evidence>
<organism evidence="1 2">
    <name type="scientific">Streptosporangium lutulentum</name>
    <dbReference type="NCBI Taxonomy" id="1461250"/>
    <lineage>
        <taxon>Bacteria</taxon>
        <taxon>Bacillati</taxon>
        <taxon>Actinomycetota</taxon>
        <taxon>Actinomycetes</taxon>
        <taxon>Streptosporangiales</taxon>
        <taxon>Streptosporangiaceae</taxon>
        <taxon>Streptosporangium</taxon>
    </lineage>
</organism>
<accession>A0ABT9Q9U7</accession>
<gene>
    <name evidence="1" type="ORF">J2853_002304</name>
</gene>
<dbReference type="EMBL" id="JAUSQU010000001">
    <property type="protein sequence ID" value="MDP9843093.1"/>
    <property type="molecule type" value="Genomic_DNA"/>
</dbReference>
<keyword evidence="2" id="KW-1185">Reference proteome</keyword>
<proteinExistence type="predicted"/>
<reference evidence="1 2" key="1">
    <citation type="submission" date="2023-07" db="EMBL/GenBank/DDBJ databases">
        <title>Sequencing the genomes of 1000 actinobacteria strains.</title>
        <authorList>
            <person name="Klenk H.-P."/>
        </authorList>
    </citation>
    <scope>NUCLEOTIDE SEQUENCE [LARGE SCALE GENOMIC DNA]</scope>
    <source>
        <strain evidence="1 2">DSM 46740</strain>
    </source>
</reference>
<protein>
    <submittedName>
        <fullName evidence="1">Uncharacterized protein</fullName>
    </submittedName>
</protein>
<dbReference type="Proteomes" id="UP001225356">
    <property type="component" value="Unassembled WGS sequence"/>
</dbReference>